<keyword evidence="2" id="KW-1185">Reference proteome</keyword>
<sequence>MSYNRITYLLLLAVFLLLGLKPVKALAGSMLHIPDKVEYVAMQDTTSIIHKQAGVWKTPDVIVVAKRGKYQAKNNPAVILLDSIQSKHRQRLLLVDDVQIYSAKRYENLTLCLSNFNLNNKLMNKALPFFQKYVERSVFDKSYILPLSVRESVTAVGTEIKKSKKNEVVLYRNTLGVDQDIDDGTMTKSLDEMFPDMDIHNSYIKLLNNRFVSPIGSQGTKAYKYYITDSLLNDQGDSLRVLSFYPFTPQAFNFTGSVIVNTTKDYTIERCELEVPEYINLNFVEKLRIEIDYMALENGLVVPKTENMYSQMSLFHRLLKVYSIHNRMYDNHAWNPPDSIVLNTPSRYIDLSNTDVAVALDSTYVADRRLLSTNEGLKSFLDEMKEISFYRFVFGTIDTFASDYLRTRYRKDMLFGGSKFNFGPISSFVSTNAIEGLRLRIGGQTTGYLFSNFFLDGFAAYGFKDKQWKYSISSSYSFTDKKYNLNEFPKHDITITSERDLHTPGQIYSSSSKDNLLNSLGSAYLTNRSYRNAAKVSYRKDWFSGLSLRAEWTKVKDTPTGTYRYLKILPDSTLEIVPHIQDVKLGIHLKYAPGSKVYEGASRNPEKVRISMDIPEILFSHETAIPRMGGEYYYNRSEIALQQNLWIGRLGNIDYKIGAGIIWNHVPFPMLFSPPANSSFEFYSHAFQLMRPLEYVADEYASLFMSYHMKGLLLNKIPLIKELKLREVLIFNGMYGNTSRRNHPKYSDEIFITPPETTPMSHKWYAECGVGLENILRILRVDFYYRITPSRLKDYNEFGFKMKLQWEF</sequence>
<protein>
    <recommendedName>
        <fullName evidence="3">Carboxypeptidase-like regulatory domain-containing protein</fullName>
    </recommendedName>
</protein>
<evidence type="ECO:0008006" key="3">
    <source>
        <dbReference type="Google" id="ProtNLM"/>
    </source>
</evidence>
<proteinExistence type="predicted"/>
<reference evidence="1 2" key="1">
    <citation type="submission" date="2014-08" db="EMBL/GenBank/DDBJ databases">
        <title>Porphyromonas canoris strain:OH2762 Genome sequencing.</title>
        <authorList>
            <person name="Wallis C."/>
            <person name="Deusch O."/>
            <person name="O'Flynn C."/>
            <person name="Davis I."/>
            <person name="Jospin G."/>
            <person name="Darling A.E."/>
            <person name="Coil D.A."/>
            <person name="Alexiev A."/>
            <person name="Horsfall A."/>
            <person name="Kirkwood N."/>
            <person name="Harris S."/>
            <person name="Eisen J.A."/>
        </authorList>
    </citation>
    <scope>NUCLEOTIDE SEQUENCE [LARGE SCALE GENOMIC DNA]</scope>
    <source>
        <strain evidence="2">COT-108 OH2762</strain>
    </source>
</reference>
<organism evidence="1 2">
    <name type="scientific">Porphyromonas canoris</name>
    <dbReference type="NCBI Taxonomy" id="36875"/>
    <lineage>
        <taxon>Bacteria</taxon>
        <taxon>Pseudomonadati</taxon>
        <taxon>Bacteroidota</taxon>
        <taxon>Bacteroidia</taxon>
        <taxon>Bacteroidales</taxon>
        <taxon>Porphyromonadaceae</taxon>
        <taxon>Porphyromonas</taxon>
    </lineage>
</organism>
<dbReference type="Proteomes" id="UP000030101">
    <property type="component" value="Unassembled WGS sequence"/>
</dbReference>
<accession>A0ABR4XKI7</accession>
<evidence type="ECO:0000313" key="2">
    <source>
        <dbReference type="Proteomes" id="UP000030101"/>
    </source>
</evidence>
<evidence type="ECO:0000313" key="1">
    <source>
        <dbReference type="EMBL" id="KGN92198.1"/>
    </source>
</evidence>
<dbReference type="InterPro" id="IPR043741">
    <property type="entry name" value="DUF5686"/>
</dbReference>
<comment type="caution">
    <text evidence="1">The sequence shown here is derived from an EMBL/GenBank/DDBJ whole genome shotgun (WGS) entry which is preliminary data.</text>
</comment>
<name>A0ABR4XKI7_9PORP</name>
<dbReference type="EMBL" id="JQZV01000013">
    <property type="protein sequence ID" value="KGN92198.1"/>
    <property type="molecule type" value="Genomic_DNA"/>
</dbReference>
<gene>
    <name evidence="1" type="ORF">HQ43_09260</name>
</gene>
<dbReference type="Pfam" id="PF18939">
    <property type="entry name" value="DUF5686"/>
    <property type="match status" value="1"/>
</dbReference>